<gene>
    <name evidence="1" type="ORF">AGRA3207_007496</name>
</gene>
<protein>
    <submittedName>
        <fullName evidence="1">Uncharacterized protein</fullName>
    </submittedName>
</protein>
<accession>A0ABX8R7K1</accession>
<reference evidence="1" key="1">
    <citation type="submission" date="2020-07" db="EMBL/GenBank/DDBJ databases">
        <authorList>
            <person name="Tarantini F.S."/>
            <person name="Hong K.W."/>
            <person name="Chan K.G."/>
        </authorList>
    </citation>
    <scope>NUCLEOTIDE SEQUENCE</scope>
    <source>
        <strain evidence="1">32-07</strain>
    </source>
</reference>
<evidence type="ECO:0000313" key="1">
    <source>
        <dbReference type="EMBL" id="QXJ25927.1"/>
    </source>
</evidence>
<dbReference type="RefSeq" id="WP_231332140.1">
    <property type="nucleotide sequence ID" value="NZ_CP059572.1"/>
</dbReference>
<sequence length="89" mass="9659">MTAHDPDQLLPAQIVPELMENMPGIATFTSFPHATTDAMIIYRVDVLEPANPGDPITIRYTSCDDLYPGAWIVRATASIVGFAREPAAT</sequence>
<dbReference type="Proteomes" id="UP001049518">
    <property type="component" value="Chromosome"/>
</dbReference>
<keyword evidence="2" id="KW-1185">Reference proteome</keyword>
<evidence type="ECO:0000313" key="2">
    <source>
        <dbReference type="Proteomes" id="UP001049518"/>
    </source>
</evidence>
<name>A0ABX8R7K1_9ACTN</name>
<dbReference type="EMBL" id="CP059572">
    <property type="protein sequence ID" value="QXJ25927.1"/>
    <property type="molecule type" value="Genomic_DNA"/>
</dbReference>
<organism evidence="1 2">
    <name type="scientific">Actinomadura graeca</name>
    <dbReference type="NCBI Taxonomy" id="2750812"/>
    <lineage>
        <taxon>Bacteria</taxon>
        <taxon>Bacillati</taxon>
        <taxon>Actinomycetota</taxon>
        <taxon>Actinomycetes</taxon>
        <taxon>Streptosporangiales</taxon>
        <taxon>Thermomonosporaceae</taxon>
        <taxon>Actinomadura</taxon>
    </lineage>
</organism>
<proteinExistence type="predicted"/>